<proteinExistence type="predicted"/>
<keyword evidence="1" id="KW-0472">Membrane</keyword>
<comment type="caution">
    <text evidence="2">The sequence shown here is derived from an EMBL/GenBank/DDBJ whole genome shotgun (WGS) entry which is preliminary data.</text>
</comment>
<feature type="transmembrane region" description="Helical" evidence="1">
    <location>
        <begin position="127"/>
        <end position="143"/>
    </location>
</feature>
<dbReference type="AlphaFoldDB" id="A0A0G0Z603"/>
<evidence type="ECO:0000313" key="2">
    <source>
        <dbReference type="EMBL" id="KKS17571.1"/>
    </source>
</evidence>
<organism evidence="2 3">
    <name type="scientific">candidate division WWE3 bacterium GW2011_GWB1_41_6</name>
    <dbReference type="NCBI Taxonomy" id="1619112"/>
    <lineage>
        <taxon>Bacteria</taxon>
        <taxon>Katanobacteria</taxon>
    </lineage>
</organism>
<feature type="transmembrane region" description="Helical" evidence="1">
    <location>
        <begin position="12"/>
        <end position="30"/>
    </location>
</feature>
<evidence type="ECO:0000313" key="3">
    <source>
        <dbReference type="Proteomes" id="UP000034163"/>
    </source>
</evidence>
<gene>
    <name evidence="2" type="ORF">UU72_C0001G0055</name>
</gene>
<keyword evidence="1" id="KW-0812">Transmembrane</keyword>
<feature type="transmembrane region" description="Helical" evidence="1">
    <location>
        <begin position="50"/>
        <end position="68"/>
    </location>
</feature>
<feature type="transmembrane region" description="Helical" evidence="1">
    <location>
        <begin position="89"/>
        <end position="121"/>
    </location>
</feature>
<evidence type="ECO:0000256" key="1">
    <source>
        <dbReference type="SAM" id="Phobius"/>
    </source>
</evidence>
<dbReference type="Proteomes" id="UP000034163">
    <property type="component" value="Unassembled WGS sequence"/>
</dbReference>
<accession>A0A0G0Z603</accession>
<dbReference type="EMBL" id="LCBS01000001">
    <property type="protein sequence ID" value="KKS17571.1"/>
    <property type="molecule type" value="Genomic_DNA"/>
</dbReference>
<name>A0A0G0Z603_UNCKA</name>
<protein>
    <submittedName>
        <fullName evidence="2">Uncharacterized protein</fullName>
    </submittedName>
</protein>
<sequence length="152" mass="16452">MHFQQKMKVEYLTTIPYFIIGSSSLLLLYIGVMRLSTGSMSVTVSQFNYYLPWIVALSGGFGLQAALYKLTKIMQKGIADAGKIAKTTGVTSSVTMIACCVHHAADVIPILGLSAAAAFLGVYTKELFAVGILFNIFGIVYMLKNLRGLKNA</sequence>
<reference evidence="2 3" key="1">
    <citation type="journal article" date="2015" name="Nature">
        <title>rRNA introns, odd ribosomes, and small enigmatic genomes across a large radiation of phyla.</title>
        <authorList>
            <person name="Brown C.T."/>
            <person name="Hug L.A."/>
            <person name="Thomas B.C."/>
            <person name="Sharon I."/>
            <person name="Castelle C.J."/>
            <person name="Singh A."/>
            <person name="Wilkins M.J."/>
            <person name="Williams K.H."/>
            <person name="Banfield J.F."/>
        </authorList>
    </citation>
    <scope>NUCLEOTIDE SEQUENCE [LARGE SCALE GENOMIC DNA]</scope>
</reference>
<keyword evidence="1" id="KW-1133">Transmembrane helix</keyword>